<reference evidence="3 4" key="1">
    <citation type="journal article" date="2012" name="PLoS Pathog.">
        <title>Diverse lifestyles and strategies of plant pathogenesis encoded in the genomes of eighteen Dothideomycetes fungi.</title>
        <authorList>
            <person name="Ohm R.A."/>
            <person name="Feau N."/>
            <person name="Henrissat B."/>
            <person name="Schoch C.L."/>
            <person name="Horwitz B.A."/>
            <person name="Barry K.W."/>
            <person name="Condon B.J."/>
            <person name="Copeland A.C."/>
            <person name="Dhillon B."/>
            <person name="Glaser F."/>
            <person name="Hesse C.N."/>
            <person name="Kosti I."/>
            <person name="LaButti K."/>
            <person name="Lindquist E.A."/>
            <person name="Lucas S."/>
            <person name="Salamov A.A."/>
            <person name="Bradshaw R.E."/>
            <person name="Ciuffetti L."/>
            <person name="Hamelin R.C."/>
            <person name="Kema G.H.J."/>
            <person name="Lawrence C."/>
            <person name="Scott J.A."/>
            <person name="Spatafora J.W."/>
            <person name="Turgeon B.G."/>
            <person name="de Wit P.J.G.M."/>
            <person name="Zhong S."/>
            <person name="Goodwin S.B."/>
            <person name="Grigoriev I.V."/>
        </authorList>
    </citation>
    <scope>NUCLEOTIDE SEQUENCE [LARGE SCALE GENOMIC DNA]</scope>
    <source>
        <strain evidence="4">C5 / ATCC 48332 / race O</strain>
    </source>
</reference>
<evidence type="ECO:0000256" key="1">
    <source>
        <dbReference type="ARBA" id="ARBA00006484"/>
    </source>
</evidence>
<keyword evidence="2" id="KW-0560">Oxidoreductase</keyword>
<dbReference type="PANTHER" id="PTHR24320:SF283">
    <property type="entry name" value="RETINOL DEHYDROGENASE 11"/>
    <property type="match status" value="1"/>
</dbReference>
<keyword evidence="4" id="KW-1185">Reference proteome</keyword>
<sequence length="336" mass="36977">MTSHTHFGRDTKASEVADAFSAQIKDLVVTEISGLMLGGAIALVFAKHEPEMLIPASRAQSKMDEFAANIKAVDADVDVRNVLEDLLSQTAVRQAAEEIKSHTARIDILVNNAATNMYERKHTSENIEYQLAVNHIRPFLLTNLLMDFFLEAAMFSPPGATRVINMTSDGHRASPFKFHDYNYEGKPVSPEEADSLAEWPPETQKANGGHIGFLAYGQSKTANTLFSVDLNKLLAHGSIVSYIVHPGNIIIELGRHMHEDPAKKLPDIMSATYLDPSVEEGASTTMVAALDPILTSAEGLFLEDCQLIFAKPYVVDSVNAERLWVLSKKLVARKFL</sequence>
<dbReference type="PANTHER" id="PTHR24320">
    <property type="entry name" value="RETINOL DEHYDROGENASE"/>
    <property type="match status" value="1"/>
</dbReference>
<organism evidence="3 4">
    <name type="scientific">Cochliobolus heterostrophus (strain C5 / ATCC 48332 / race O)</name>
    <name type="common">Southern corn leaf blight fungus</name>
    <name type="synonym">Bipolaris maydis</name>
    <dbReference type="NCBI Taxonomy" id="701091"/>
    <lineage>
        <taxon>Eukaryota</taxon>
        <taxon>Fungi</taxon>
        <taxon>Dikarya</taxon>
        <taxon>Ascomycota</taxon>
        <taxon>Pezizomycotina</taxon>
        <taxon>Dothideomycetes</taxon>
        <taxon>Pleosporomycetidae</taxon>
        <taxon>Pleosporales</taxon>
        <taxon>Pleosporineae</taxon>
        <taxon>Pleosporaceae</taxon>
        <taxon>Bipolaris</taxon>
    </lineage>
</organism>
<dbReference type="OrthoDB" id="191139at2759"/>
<evidence type="ECO:0000256" key="2">
    <source>
        <dbReference type="ARBA" id="ARBA00023002"/>
    </source>
</evidence>
<dbReference type="Pfam" id="PF00106">
    <property type="entry name" value="adh_short"/>
    <property type="match status" value="1"/>
</dbReference>
<protein>
    <recommendedName>
        <fullName evidence="5">Ketoreductase (KR) domain-containing protein</fullName>
    </recommendedName>
</protein>
<evidence type="ECO:0008006" key="5">
    <source>
        <dbReference type="Google" id="ProtNLM"/>
    </source>
</evidence>
<gene>
    <name evidence="3" type="ORF">COCHEDRAFT_12170</name>
</gene>
<dbReference type="Gene3D" id="3.40.50.720">
    <property type="entry name" value="NAD(P)-binding Rossmann-like Domain"/>
    <property type="match status" value="1"/>
</dbReference>
<dbReference type="HOGENOM" id="CLU_010194_44_0_1"/>
<dbReference type="InterPro" id="IPR002347">
    <property type="entry name" value="SDR_fam"/>
</dbReference>
<dbReference type="InterPro" id="IPR036291">
    <property type="entry name" value="NAD(P)-bd_dom_sf"/>
</dbReference>
<dbReference type="EMBL" id="KB445578">
    <property type="protein sequence ID" value="EMD89554.1"/>
    <property type="molecule type" value="Genomic_DNA"/>
</dbReference>
<dbReference type="GO" id="GO:0016491">
    <property type="term" value="F:oxidoreductase activity"/>
    <property type="evidence" value="ECO:0007669"/>
    <property type="project" value="UniProtKB-KW"/>
</dbReference>
<evidence type="ECO:0000313" key="3">
    <source>
        <dbReference type="EMBL" id="EMD89554.1"/>
    </source>
</evidence>
<reference evidence="4" key="2">
    <citation type="journal article" date="2013" name="PLoS Genet.">
        <title>Comparative genome structure, secondary metabolite, and effector coding capacity across Cochliobolus pathogens.</title>
        <authorList>
            <person name="Condon B.J."/>
            <person name="Leng Y."/>
            <person name="Wu D."/>
            <person name="Bushley K.E."/>
            <person name="Ohm R.A."/>
            <person name="Otillar R."/>
            <person name="Martin J."/>
            <person name="Schackwitz W."/>
            <person name="Grimwood J."/>
            <person name="MohdZainudin N."/>
            <person name="Xue C."/>
            <person name="Wang R."/>
            <person name="Manning V.A."/>
            <person name="Dhillon B."/>
            <person name="Tu Z.J."/>
            <person name="Steffenson B.J."/>
            <person name="Salamov A."/>
            <person name="Sun H."/>
            <person name="Lowry S."/>
            <person name="LaButti K."/>
            <person name="Han J."/>
            <person name="Copeland A."/>
            <person name="Lindquist E."/>
            <person name="Barry K."/>
            <person name="Schmutz J."/>
            <person name="Baker S.E."/>
            <person name="Ciuffetti L.M."/>
            <person name="Grigoriev I.V."/>
            <person name="Zhong S."/>
            <person name="Turgeon B.G."/>
        </authorList>
    </citation>
    <scope>NUCLEOTIDE SEQUENCE [LARGE SCALE GENOMIC DNA]</scope>
    <source>
        <strain evidence="4">C5 / ATCC 48332 / race O</strain>
    </source>
</reference>
<dbReference type="STRING" id="701091.M2TSP1"/>
<dbReference type="eggNOG" id="KOG1208">
    <property type="taxonomic scope" value="Eukaryota"/>
</dbReference>
<dbReference type="AlphaFoldDB" id="M2TSP1"/>
<proteinExistence type="inferred from homology"/>
<dbReference type="Proteomes" id="UP000016936">
    <property type="component" value="Unassembled WGS sequence"/>
</dbReference>
<accession>M2TSP1</accession>
<evidence type="ECO:0000313" key="4">
    <source>
        <dbReference type="Proteomes" id="UP000016936"/>
    </source>
</evidence>
<comment type="similarity">
    <text evidence="1">Belongs to the short-chain dehydrogenases/reductases (SDR) family.</text>
</comment>
<name>M2TSP1_COCH5</name>
<dbReference type="SUPFAM" id="SSF51735">
    <property type="entry name" value="NAD(P)-binding Rossmann-fold domains"/>
    <property type="match status" value="1"/>
</dbReference>
<dbReference type="OMA" id="ATRVINM"/>